<dbReference type="SUPFAM" id="SSF89957">
    <property type="entry name" value="MTH1187/YkoF-like"/>
    <property type="match status" value="1"/>
</dbReference>
<sequence length="104" mass="11344">MAIAEFTVVPIGTSSTSLSSYVAAMHRVLEEEQAKGTVTFHLSAMSTIVEGPLEHLMNVVLRVHEVPFEMGAGRVSTSVKIDDRRDKPGASVEQKLQSVYSKLK</sequence>
<dbReference type="NCBIfam" id="TIGR00106">
    <property type="entry name" value="MTH1187 family thiamine-binding protein"/>
    <property type="match status" value="1"/>
</dbReference>
<name>A0ABV6DGY8_9BACL</name>
<dbReference type="InterPro" id="IPR002767">
    <property type="entry name" value="Thiamine_BP"/>
</dbReference>
<evidence type="ECO:0000256" key="1">
    <source>
        <dbReference type="ARBA" id="ARBA00010272"/>
    </source>
</evidence>
<dbReference type="PANTHER" id="PTHR33777:SF1">
    <property type="entry name" value="UPF0045 PROTEIN ECM15"/>
    <property type="match status" value="1"/>
</dbReference>
<keyword evidence="5" id="KW-1185">Reference proteome</keyword>
<evidence type="ECO:0000313" key="5">
    <source>
        <dbReference type="Proteomes" id="UP001589776"/>
    </source>
</evidence>
<organism evidence="4 5">
    <name type="scientific">Paenibacillus chartarius</name>
    <dbReference type="NCBI Taxonomy" id="747481"/>
    <lineage>
        <taxon>Bacteria</taxon>
        <taxon>Bacillati</taxon>
        <taxon>Bacillota</taxon>
        <taxon>Bacilli</taxon>
        <taxon>Bacillales</taxon>
        <taxon>Paenibacillaceae</taxon>
        <taxon>Paenibacillus</taxon>
    </lineage>
</organism>
<dbReference type="InterPro" id="IPR029756">
    <property type="entry name" value="MTH1187/YkoF-like"/>
</dbReference>
<accession>A0ABV6DGY8</accession>
<reference evidence="4 5" key="1">
    <citation type="submission" date="2024-09" db="EMBL/GenBank/DDBJ databases">
        <authorList>
            <person name="Sun Q."/>
            <person name="Mori K."/>
        </authorList>
    </citation>
    <scope>NUCLEOTIDE SEQUENCE [LARGE SCALE GENOMIC DNA]</scope>
    <source>
        <strain evidence="4 5">CCM 7759</strain>
    </source>
</reference>
<dbReference type="RefSeq" id="WP_377468907.1">
    <property type="nucleotide sequence ID" value="NZ_JBHLWN010000023.1"/>
</dbReference>
<evidence type="ECO:0000313" key="4">
    <source>
        <dbReference type="EMBL" id="MFC0211884.1"/>
    </source>
</evidence>
<dbReference type="InterPro" id="IPR051614">
    <property type="entry name" value="UPF0045_domain"/>
</dbReference>
<dbReference type="Pfam" id="PF01910">
    <property type="entry name" value="Thiamine_BP"/>
    <property type="match status" value="1"/>
</dbReference>
<feature type="compositionally biased region" description="Polar residues" evidence="2">
    <location>
        <begin position="94"/>
        <end position="104"/>
    </location>
</feature>
<feature type="domain" description="Thiamine-binding protein" evidence="3">
    <location>
        <begin position="4"/>
        <end position="99"/>
    </location>
</feature>
<evidence type="ECO:0000259" key="3">
    <source>
        <dbReference type="Pfam" id="PF01910"/>
    </source>
</evidence>
<dbReference type="Gene3D" id="3.30.70.930">
    <property type="match status" value="1"/>
</dbReference>
<comment type="similarity">
    <text evidence="1">Belongs to the UPF0045 family.</text>
</comment>
<dbReference type="EMBL" id="JBHLWN010000023">
    <property type="protein sequence ID" value="MFC0211884.1"/>
    <property type="molecule type" value="Genomic_DNA"/>
</dbReference>
<proteinExistence type="inferred from homology"/>
<gene>
    <name evidence="4" type="ORF">ACFFK0_05340</name>
</gene>
<dbReference type="PANTHER" id="PTHR33777">
    <property type="entry name" value="UPF0045 PROTEIN ECM15"/>
    <property type="match status" value="1"/>
</dbReference>
<evidence type="ECO:0000256" key="2">
    <source>
        <dbReference type="SAM" id="MobiDB-lite"/>
    </source>
</evidence>
<feature type="region of interest" description="Disordered" evidence="2">
    <location>
        <begin position="78"/>
        <end position="104"/>
    </location>
</feature>
<comment type="caution">
    <text evidence="4">The sequence shown here is derived from an EMBL/GenBank/DDBJ whole genome shotgun (WGS) entry which is preliminary data.</text>
</comment>
<dbReference type="Proteomes" id="UP001589776">
    <property type="component" value="Unassembled WGS sequence"/>
</dbReference>
<protein>
    <submittedName>
        <fullName evidence="4">MTH1187 family thiamine-binding protein</fullName>
    </submittedName>
</protein>